<comment type="caution">
    <text evidence="1">The sequence shown here is derived from an EMBL/GenBank/DDBJ whole genome shotgun (WGS) entry which is preliminary data.</text>
</comment>
<dbReference type="EMBL" id="NPDU01000090">
    <property type="protein sequence ID" value="PJZ59892.1"/>
    <property type="molecule type" value="Genomic_DNA"/>
</dbReference>
<evidence type="ECO:0000313" key="2">
    <source>
        <dbReference type="EMBL" id="PJZ59892.1"/>
    </source>
</evidence>
<accession>A0A2M9YP79</accession>
<evidence type="ECO:0000313" key="3">
    <source>
        <dbReference type="Proteomes" id="UP000232149"/>
    </source>
</evidence>
<gene>
    <name evidence="2" type="ORF">CH376_21290</name>
    <name evidence="1" type="ORF">CH380_11130</name>
</gene>
<dbReference type="Proteomes" id="UP000232188">
    <property type="component" value="Unassembled WGS sequence"/>
</dbReference>
<organism evidence="1 4">
    <name type="scientific">Leptospira adleri</name>
    <dbReference type="NCBI Taxonomy" id="2023186"/>
    <lineage>
        <taxon>Bacteria</taxon>
        <taxon>Pseudomonadati</taxon>
        <taxon>Spirochaetota</taxon>
        <taxon>Spirochaetia</taxon>
        <taxon>Leptospirales</taxon>
        <taxon>Leptospiraceae</taxon>
        <taxon>Leptospira</taxon>
    </lineage>
</organism>
<dbReference type="EMBL" id="NPDV01000008">
    <property type="protein sequence ID" value="PJZ53347.1"/>
    <property type="molecule type" value="Genomic_DNA"/>
</dbReference>
<proteinExistence type="predicted"/>
<evidence type="ECO:0000313" key="4">
    <source>
        <dbReference type="Proteomes" id="UP000232188"/>
    </source>
</evidence>
<reference evidence="3 4" key="1">
    <citation type="submission" date="2017-07" db="EMBL/GenBank/DDBJ databases">
        <title>Leptospira spp. isolated from tropical soils.</title>
        <authorList>
            <person name="Thibeaux R."/>
            <person name="Iraola G."/>
            <person name="Ferres I."/>
            <person name="Bierque E."/>
            <person name="Girault D."/>
            <person name="Soupe-Gilbert M.-E."/>
            <person name="Picardeau M."/>
            <person name="Goarant C."/>
        </authorList>
    </citation>
    <scope>NUCLEOTIDE SEQUENCE [LARGE SCALE GENOMIC DNA]</scope>
    <source>
        <strain evidence="1 4">FH2-B-C1</strain>
        <strain evidence="2 3">FH2-B-D1</strain>
    </source>
</reference>
<keyword evidence="3" id="KW-1185">Reference proteome</keyword>
<protein>
    <submittedName>
        <fullName evidence="1">Uncharacterized protein</fullName>
    </submittedName>
</protein>
<dbReference type="Proteomes" id="UP000232149">
    <property type="component" value="Unassembled WGS sequence"/>
</dbReference>
<name>A0A2M9YP79_9LEPT</name>
<dbReference type="AlphaFoldDB" id="A0A2M9YP79"/>
<sequence>MESRRSREEFRETFSFAFHPSFPYHTNFHWEESLNKNFLSRFQNKRNPISKEEIRIRSFFKGTQKKELDSVAFSEKKIQESAHWMRQTIERKG</sequence>
<evidence type="ECO:0000313" key="1">
    <source>
        <dbReference type="EMBL" id="PJZ53347.1"/>
    </source>
</evidence>